<keyword evidence="3" id="KW-1185">Reference proteome</keyword>
<evidence type="ECO:0000313" key="2">
    <source>
        <dbReference type="EMBL" id="MZI96133.1"/>
    </source>
</evidence>
<protein>
    <submittedName>
        <fullName evidence="2">DUF563 domain-containing protein</fullName>
    </submittedName>
</protein>
<comment type="caution">
    <text evidence="2">The sequence shown here is derived from an EMBL/GenBank/DDBJ whole genome shotgun (WGS) entry which is preliminary data.</text>
</comment>
<dbReference type="Proteomes" id="UP000462621">
    <property type="component" value="Unassembled WGS sequence"/>
</dbReference>
<dbReference type="AlphaFoldDB" id="A0A7X4LQ32"/>
<dbReference type="Pfam" id="PF04577">
    <property type="entry name" value="Glyco_transf_61"/>
    <property type="match status" value="1"/>
</dbReference>
<feature type="domain" description="Glycosyltransferase 61 catalytic" evidence="1">
    <location>
        <begin position="36"/>
        <end position="102"/>
    </location>
</feature>
<gene>
    <name evidence="2" type="ORF">F9817_23425</name>
</gene>
<accession>A0A7X4LQ32</accession>
<reference evidence="2 3" key="1">
    <citation type="submission" date="2019-10" db="EMBL/GenBank/DDBJ databases">
        <title>Vibrio sp. nov. isolated from a shrimp pond.</title>
        <authorList>
            <person name="Gomez-Gil B."/>
            <person name="Enciso-Ibarra J."/>
            <person name="Enciso-Ibarra K."/>
            <person name="Bolan-Mejia C."/>
        </authorList>
    </citation>
    <scope>NUCLEOTIDE SEQUENCE [LARGE SCALE GENOMIC DNA]</scope>
    <source>
        <strain evidence="2 3">CAIM 722</strain>
    </source>
</reference>
<dbReference type="InterPro" id="IPR049625">
    <property type="entry name" value="Glyco_transf_61_cat"/>
</dbReference>
<dbReference type="EMBL" id="WEKT01000105">
    <property type="protein sequence ID" value="MZI96133.1"/>
    <property type="molecule type" value="Genomic_DNA"/>
</dbReference>
<feature type="non-terminal residue" evidence="2">
    <location>
        <position position="1"/>
    </location>
</feature>
<dbReference type="GO" id="GO:0016757">
    <property type="term" value="F:glycosyltransferase activity"/>
    <property type="evidence" value="ECO:0007669"/>
    <property type="project" value="InterPro"/>
</dbReference>
<dbReference type="RefSeq" id="WP_161158625.1">
    <property type="nucleotide sequence ID" value="NZ_WEKT01000105.1"/>
</dbReference>
<sequence>DNIVIHDREYIIWDKFSKKHKDWIGRVKNTNTDFLGKNIWLSRSGYETYRNEFIVEAVLNNHNWLIIDPTELSIEDQISIFSSANMVAGIEGTAFHNMIFCENIIDDIIIFSRRTSGKFNGNFPLISNAVSNGHQLKSPKVDSRGDADLDFIFAAIDIELNDRDNCMVSILSNQLSRTFLPESKNLLTDTIRDMSLFLIGKDNGLSLKLMEIAYDRRPNENLRKKITIIKNKMFKHGV</sequence>
<evidence type="ECO:0000259" key="1">
    <source>
        <dbReference type="Pfam" id="PF04577"/>
    </source>
</evidence>
<name>A0A7X4LQ32_9VIBR</name>
<evidence type="ECO:0000313" key="3">
    <source>
        <dbReference type="Proteomes" id="UP000462621"/>
    </source>
</evidence>
<organism evidence="2 3">
    <name type="scientific">Vibrio eleionomae</name>
    <dbReference type="NCBI Taxonomy" id="2653505"/>
    <lineage>
        <taxon>Bacteria</taxon>
        <taxon>Pseudomonadati</taxon>
        <taxon>Pseudomonadota</taxon>
        <taxon>Gammaproteobacteria</taxon>
        <taxon>Vibrionales</taxon>
        <taxon>Vibrionaceae</taxon>
        <taxon>Vibrio</taxon>
    </lineage>
</organism>
<proteinExistence type="predicted"/>